<evidence type="ECO:0000256" key="2">
    <source>
        <dbReference type="ARBA" id="ARBA00015816"/>
    </source>
</evidence>
<evidence type="ECO:0000256" key="3">
    <source>
        <dbReference type="ARBA" id="ARBA00022714"/>
    </source>
</evidence>
<evidence type="ECO:0000256" key="7">
    <source>
        <dbReference type="ARBA" id="ARBA00023157"/>
    </source>
</evidence>
<protein>
    <recommendedName>
        <fullName evidence="2">Cytochrome bc1 complex Rieske iron-sulfur subunit</fullName>
    </recommendedName>
    <alternativeName>
        <fullName evidence="8">Cytochrome bc1 reductase complex subunit QcrA</fullName>
    </alternativeName>
</protein>
<dbReference type="Gene3D" id="2.102.10.10">
    <property type="entry name" value="Rieske [2Fe-2S] iron-sulphur domain"/>
    <property type="match status" value="1"/>
</dbReference>
<evidence type="ECO:0000256" key="4">
    <source>
        <dbReference type="ARBA" id="ARBA00022723"/>
    </source>
</evidence>
<keyword evidence="5" id="KW-0408">Iron</keyword>
<reference evidence="11 12" key="1">
    <citation type="submission" date="2020-08" db="EMBL/GenBank/DDBJ databases">
        <title>Sequencing the genomes of 1000 actinobacteria strains.</title>
        <authorList>
            <person name="Klenk H.-P."/>
        </authorList>
    </citation>
    <scope>NUCLEOTIDE SEQUENCE [LARGE SCALE GENOMIC DNA]</scope>
    <source>
        <strain evidence="11 12">DSM 28238</strain>
    </source>
</reference>
<dbReference type="GO" id="GO:0016705">
    <property type="term" value="F:oxidoreductase activity, acting on paired donors, with incorporation or reduction of molecular oxygen"/>
    <property type="evidence" value="ECO:0007669"/>
    <property type="project" value="UniProtKB-ARBA"/>
</dbReference>
<dbReference type="GO" id="GO:0016020">
    <property type="term" value="C:membrane"/>
    <property type="evidence" value="ECO:0007669"/>
    <property type="project" value="InterPro"/>
</dbReference>
<keyword evidence="6" id="KW-0411">Iron-sulfur</keyword>
<dbReference type="PANTHER" id="PTHR10134">
    <property type="entry name" value="CYTOCHROME B-C1 COMPLEX SUBUNIT RIESKE, MITOCHONDRIAL"/>
    <property type="match status" value="1"/>
</dbReference>
<dbReference type="Pfam" id="PF00355">
    <property type="entry name" value="Rieske"/>
    <property type="match status" value="1"/>
</dbReference>
<dbReference type="InterPro" id="IPR036922">
    <property type="entry name" value="Rieske_2Fe-2S_sf"/>
</dbReference>
<dbReference type="RefSeq" id="WP_183357324.1">
    <property type="nucleotide sequence ID" value="NZ_BAABKR010000001.1"/>
</dbReference>
<comment type="function">
    <text evidence="1">Iron-sulfur subunit of the cytochrome bc1 complex, an essential component of the respiratory electron transport chain required for ATP synthesis. The bc1 complex catalyzes the oxidation of menaquinol and the reduction of cytochrome c in the respiratory chain. The bc1 complex operates through a Q-cycle mechanism that couples electron transfer to generation of the proton gradient that drives ATP synthesis.</text>
</comment>
<dbReference type="CDD" id="cd03467">
    <property type="entry name" value="Rieske"/>
    <property type="match status" value="1"/>
</dbReference>
<evidence type="ECO:0000256" key="1">
    <source>
        <dbReference type="ARBA" id="ARBA00002494"/>
    </source>
</evidence>
<dbReference type="AlphaFoldDB" id="A0A7W5TNY2"/>
<evidence type="ECO:0000313" key="11">
    <source>
        <dbReference type="EMBL" id="MBB3666941.1"/>
    </source>
</evidence>
<dbReference type="PROSITE" id="PS51296">
    <property type="entry name" value="RIESKE"/>
    <property type="match status" value="1"/>
</dbReference>
<organism evidence="11 12">
    <name type="scientific">Garicola koreensis</name>
    <dbReference type="NCBI Taxonomy" id="1262554"/>
    <lineage>
        <taxon>Bacteria</taxon>
        <taxon>Bacillati</taxon>
        <taxon>Actinomycetota</taxon>
        <taxon>Actinomycetes</taxon>
        <taxon>Micrococcales</taxon>
        <taxon>Micrococcaceae</taxon>
        <taxon>Garicola</taxon>
    </lineage>
</organism>
<proteinExistence type="predicted"/>
<feature type="domain" description="Rieske" evidence="10">
    <location>
        <begin position="38"/>
        <end position="131"/>
    </location>
</feature>
<dbReference type="InterPro" id="IPR017941">
    <property type="entry name" value="Rieske_2Fe-2S"/>
</dbReference>
<evidence type="ECO:0000259" key="10">
    <source>
        <dbReference type="PROSITE" id="PS51296"/>
    </source>
</evidence>
<dbReference type="Proteomes" id="UP000547528">
    <property type="component" value="Unassembled WGS sequence"/>
</dbReference>
<keyword evidence="12" id="KW-1185">Reference proteome</keyword>
<dbReference type="GO" id="GO:0046872">
    <property type="term" value="F:metal ion binding"/>
    <property type="evidence" value="ECO:0007669"/>
    <property type="project" value="UniProtKB-KW"/>
</dbReference>
<dbReference type="PROSITE" id="PS51257">
    <property type="entry name" value="PROKAR_LIPOPROTEIN"/>
    <property type="match status" value="1"/>
</dbReference>
<accession>A0A7W5TNY2</accession>
<comment type="cofactor">
    <cofactor evidence="9">
        <name>[2Fe-2S] cluster</name>
        <dbReference type="ChEBI" id="CHEBI:190135"/>
    </cofactor>
</comment>
<evidence type="ECO:0000256" key="8">
    <source>
        <dbReference type="ARBA" id="ARBA00029586"/>
    </source>
</evidence>
<dbReference type="GO" id="GO:0051537">
    <property type="term" value="F:2 iron, 2 sulfur cluster binding"/>
    <property type="evidence" value="ECO:0007669"/>
    <property type="project" value="UniProtKB-KW"/>
</dbReference>
<keyword evidence="4" id="KW-0479">Metal-binding</keyword>
<name>A0A7W5TNY2_9MICC</name>
<evidence type="ECO:0000256" key="5">
    <source>
        <dbReference type="ARBA" id="ARBA00023004"/>
    </source>
</evidence>
<sequence>MISCCSRRTFLGAGTAGASVVVLASCGGGDEEEQSRRWVSIELDQELDVGQSRSVAHQDQQLLLHRPTEEEVLAFSAVCPHQGCTVGIAEEHFECPCHGSRFELTGQWQSGPAEQPLRRLEAQLEGTSLRVLL</sequence>
<dbReference type="EMBL" id="JACIBT010000001">
    <property type="protein sequence ID" value="MBB3666941.1"/>
    <property type="molecule type" value="Genomic_DNA"/>
</dbReference>
<dbReference type="GO" id="GO:0004497">
    <property type="term" value="F:monooxygenase activity"/>
    <property type="evidence" value="ECO:0007669"/>
    <property type="project" value="UniProtKB-ARBA"/>
</dbReference>
<keyword evidence="3" id="KW-0001">2Fe-2S</keyword>
<dbReference type="InterPro" id="IPR005805">
    <property type="entry name" value="Rieske_Fe-S_prot_C"/>
</dbReference>
<evidence type="ECO:0000256" key="6">
    <source>
        <dbReference type="ARBA" id="ARBA00023014"/>
    </source>
</evidence>
<gene>
    <name evidence="11" type="ORF">FHX47_000534</name>
</gene>
<dbReference type="PRINTS" id="PR00162">
    <property type="entry name" value="RIESKE"/>
</dbReference>
<comment type="caution">
    <text evidence="11">The sequence shown here is derived from an EMBL/GenBank/DDBJ whole genome shotgun (WGS) entry which is preliminary data.</text>
</comment>
<evidence type="ECO:0000313" key="12">
    <source>
        <dbReference type="Proteomes" id="UP000547528"/>
    </source>
</evidence>
<evidence type="ECO:0000256" key="9">
    <source>
        <dbReference type="ARBA" id="ARBA00034078"/>
    </source>
</evidence>
<keyword evidence="7" id="KW-1015">Disulfide bond</keyword>
<dbReference type="SUPFAM" id="SSF50022">
    <property type="entry name" value="ISP domain"/>
    <property type="match status" value="1"/>
</dbReference>
<dbReference type="InterPro" id="IPR014349">
    <property type="entry name" value="Rieske_Fe-S_prot"/>
</dbReference>